<evidence type="ECO:0000256" key="5">
    <source>
        <dbReference type="ARBA" id="ARBA00022989"/>
    </source>
</evidence>
<keyword evidence="5 7" id="KW-1133">Transmembrane helix</keyword>
<comment type="subcellular location">
    <subcellularLocation>
        <location evidence="1">Cell membrane</location>
        <topology evidence="1">Multi-pass membrane protein</topology>
    </subcellularLocation>
</comment>
<sequence>MSWIWTLFVGAVIGAIATGLVDKRNSKGCIFNIIAGLLGSSLGHKLFGADWGGHLAGMALVPSVLGAVIVVAIASLFTRR</sequence>
<gene>
    <name evidence="9" type="ORF">CBF32_02910</name>
    <name evidence="8" type="ORF">HED35_07055</name>
</gene>
<keyword evidence="10" id="KW-1185">Reference proteome</keyword>
<evidence type="ECO:0000256" key="2">
    <source>
        <dbReference type="ARBA" id="ARBA00011006"/>
    </source>
</evidence>
<reference evidence="9 10" key="1">
    <citation type="submission" date="2017-05" db="EMBL/GenBank/DDBJ databases">
        <title>Vagococcus spp. assemblies.</title>
        <authorList>
            <person name="Gulvik C.A."/>
        </authorList>
    </citation>
    <scope>NUCLEOTIDE SEQUENCE [LARGE SCALE GENOMIC DNA]</scope>
    <source>
        <strain evidence="9 10">NCFB 2497</strain>
    </source>
</reference>
<feature type="transmembrane region" description="Helical" evidence="7">
    <location>
        <begin position="53"/>
        <end position="77"/>
    </location>
</feature>
<evidence type="ECO:0000256" key="1">
    <source>
        <dbReference type="ARBA" id="ARBA00004651"/>
    </source>
</evidence>
<accession>A0A369B2W0</accession>
<evidence type="ECO:0000256" key="3">
    <source>
        <dbReference type="ARBA" id="ARBA00022475"/>
    </source>
</evidence>
<dbReference type="PANTHER" id="PTHR33884:SF3">
    <property type="entry name" value="UPF0410 PROTEIN YMGE"/>
    <property type="match status" value="1"/>
</dbReference>
<evidence type="ECO:0000313" key="11">
    <source>
        <dbReference type="Proteomes" id="UP000521358"/>
    </source>
</evidence>
<protein>
    <submittedName>
        <fullName evidence="9">GlsB/YeaQ/YmgE family stress response membrane protein</fullName>
    </submittedName>
</protein>
<evidence type="ECO:0000256" key="4">
    <source>
        <dbReference type="ARBA" id="ARBA00022692"/>
    </source>
</evidence>
<evidence type="ECO:0000313" key="10">
    <source>
        <dbReference type="Proteomes" id="UP000288197"/>
    </source>
</evidence>
<keyword evidence="3" id="KW-1003">Cell membrane</keyword>
<dbReference type="Proteomes" id="UP000521358">
    <property type="component" value="Unassembled WGS sequence"/>
</dbReference>
<dbReference type="OrthoDB" id="1632160at2"/>
<comment type="similarity">
    <text evidence="2">Belongs to the UPF0410 family.</text>
</comment>
<reference evidence="8 11" key="2">
    <citation type="submission" date="2020-03" db="EMBL/GenBank/DDBJ databases">
        <title>Bacterial samples isolated from urine from healthy bovine heifers (Gyr breed).</title>
        <authorList>
            <person name="Giannattasio-Ferraz S."/>
            <person name="Maskeri L."/>
            <person name="Penido A."/>
            <person name="Barbosa-Stancioli E.F."/>
            <person name="Putonti C."/>
        </authorList>
    </citation>
    <scope>NUCLEOTIDE SEQUENCE [LARGE SCALE GENOMIC DNA]</scope>
    <source>
        <strain evidence="8 11">UFMG-H7</strain>
    </source>
</reference>
<dbReference type="InterPro" id="IPR007341">
    <property type="entry name" value="Transgly_assoc"/>
</dbReference>
<comment type="caution">
    <text evidence="9">The sequence shown here is derived from an EMBL/GenBank/DDBJ whole genome shotgun (WGS) entry which is preliminary data.</text>
</comment>
<feature type="transmembrane region" description="Helical" evidence="7">
    <location>
        <begin position="6"/>
        <end position="22"/>
    </location>
</feature>
<dbReference type="RefSeq" id="WP_086343078.1">
    <property type="nucleotide sequence ID" value="NZ_CP081459.1"/>
</dbReference>
<dbReference type="EMBL" id="JAAVMB010000007">
    <property type="protein sequence ID" value="NKC67839.1"/>
    <property type="molecule type" value="Genomic_DNA"/>
</dbReference>
<evidence type="ECO:0000256" key="7">
    <source>
        <dbReference type="SAM" id="Phobius"/>
    </source>
</evidence>
<dbReference type="EMBL" id="NGJX01000002">
    <property type="protein sequence ID" value="RSU04343.1"/>
    <property type="molecule type" value="Genomic_DNA"/>
</dbReference>
<dbReference type="Proteomes" id="UP000288197">
    <property type="component" value="Unassembled WGS sequence"/>
</dbReference>
<feature type="transmembrane region" description="Helical" evidence="7">
    <location>
        <begin position="29"/>
        <end position="47"/>
    </location>
</feature>
<dbReference type="AlphaFoldDB" id="A0A369B2W0"/>
<name>A0A369B2W0_9ENTE</name>
<dbReference type="GO" id="GO:0005886">
    <property type="term" value="C:plasma membrane"/>
    <property type="evidence" value="ECO:0007669"/>
    <property type="project" value="UniProtKB-SubCell"/>
</dbReference>
<evidence type="ECO:0000256" key="6">
    <source>
        <dbReference type="ARBA" id="ARBA00023136"/>
    </source>
</evidence>
<dbReference type="PANTHER" id="PTHR33884">
    <property type="entry name" value="UPF0410 PROTEIN YMGE"/>
    <property type="match status" value="1"/>
</dbReference>
<dbReference type="Pfam" id="PF04226">
    <property type="entry name" value="Transgly_assoc"/>
    <property type="match status" value="1"/>
</dbReference>
<keyword evidence="6 7" id="KW-0472">Membrane</keyword>
<evidence type="ECO:0000313" key="8">
    <source>
        <dbReference type="EMBL" id="NKC67839.1"/>
    </source>
</evidence>
<evidence type="ECO:0000313" key="9">
    <source>
        <dbReference type="EMBL" id="RSU04343.1"/>
    </source>
</evidence>
<keyword evidence="4 7" id="KW-0812">Transmembrane</keyword>
<dbReference type="GeneID" id="63145099"/>
<proteinExistence type="inferred from homology"/>
<organism evidence="9 10">
    <name type="scientific">Vagococcus fluvialis</name>
    <dbReference type="NCBI Taxonomy" id="2738"/>
    <lineage>
        <taxon>Bacteria</taxon>
        <taxon>Bacillati</taxon>
        <taxon>Bacillota</taxon>
        <taxon>Bacilli</taxon>
        <taxon>Lactobacillales</taxon>
        <taxon>Enterococcaceae</taxon>
        <taxon>Vagococcus</taxon>
    </lineage>
</organism>